<protein>
    <submittedName>
        <fullName evidence="8">DMT family transporter</fullName>
    </submittedName>
</protein>
<dbReference type="InterPro" id="IPR000620">
    <property type="entry name" value="EamA_dom"/>
</dbReference>
<evidence type="ECO:0000256" key="3">
    <source>
        <dbReference type="ARBA" id="ARBA00022692"/>
    </source>
</evidence>
<dbReference type="PANTHER" id="PTHR32322:SF2">
    <property type="entry name" value="EAMA DOMAIN-CONTAINING PROTEIN"/>
    <property type="match status" value="1"/>
</dbReference>
<feature type="transmembrane region" description="Helical" evidence="6">
    <location>
        <begin position="231"/>
        <end position="252"/>
    </location>
</feature>
<evidence type="ECO:0000256" key="2">
    <source>
        <dbReference type="ARBA" id="ARBA00007362"/>
    </source>
</evidence>
<feature type="transmembrane region" description="Helical" evidence="6">
    <location>
        <begin position="55"/>
        <end position="75"/>
    </location>
</feature>
<accession>A0ABW7EKM0</accession>
<dbReference type="InterPro" id="IPR037185">
    <property type="entry name" value="EmrE-like"/>
</dbReference>
<feature type="transmembrane region" description="Helical" evidence="6">
    <location>
        <begin position="199"/>
        <end position="219"/>
    </location>
</feature>
<organism evidence="8 9">
    <name type="scientific">Pelomonas dachongensis</name>
    <dbReference type="NCBI Taxonomy" id="3299029"/>
    <lineage>
        <taxon>Bacteria</taxon>
        <taxon>Pseudomonadati</taxon>
        <taxon>Pseudomonadota</taxon>
        <taxon>Betaproteobacteria</taxon>
        <taxon>Burkholderiales</taxon>
        <taxon>Sphaerotilaceae</taxon>
        <taxon>Roseateles</taxon>
    </lineage>
</organism>
<dbReference type="RefSeq" id="WP_394470093.1">
    <property type="nucleotide sequence ID" value="NZ_JBIGHY010000002.1"/>
</dbReference>
<evidence type="ECO:0000256" key="1">
    <source>
        <dbReference type="ARBA" id="ARBA00004141"/>
    </source>
</evidence>
<dbReference type="SUPFAM" id="SSF103481">
    <property type="entry name" value="Multidrug resistance efflux transporter EmrE"/>
    <property type="match status" value="2"/>
</dbReference>
<feature type="transmembrane region" description="Helical" evidence="6">
    <location>
        <begin position="168"/>
        <end position="187"/>
    </location>
</feature>
<evidence type="ECO:0000256" key="5">
    <source>
        <dbReference type="ARBA" id="ARBA00023136"/>
    </source>
</evidence>
<feature type="transmembrane region" description="Helical" evidence="6">
    <location>
        <begin position="264"/>
        <end position="280"/>
    </location>
</feature>
<comment type="caution">
    <text evidence="8">The sequence shown here is derived from an EMBL/GenBank/DDBJ whole genome shotgun (WGS) entry which is preliminary data.</text>
</comment>
<dbReference type="PANTHER" id="PTHR32322">
    <property type="entry name" value="INNER MEMBRANE TRANSPORTER"/>
    <property type="match status" value="1"/>
</dbReference>
<proteinExistence type="inferred from homology"/>
<feature type="transmembrane region" description="Helical" evidence="6">
    <location>
        <begin position="286"/>
        <end position="304"/>
    </location>
</feature>
<evidence type="ECO:0000313" key="8">
    <source>
        <dbReference type="EMBL" id="MFG6414026.1"/>
    </source>
</evidence>
<comment type="similarity">
    <text evidence="2">Belongs to the EamA transporter family.</text>
</comment>
<keyword evidence="9" id="KW-1185">Reference proteome</keyword>
<sequence length="306" mass="31781">MASFTPSLPARSFRPSRLDRLAVGLASLSLPLLFILLWSSGYVAGKLALPHTGPLTLLTLRFGLAAVVLLGVAVVTQAPWPRARDWGHLAVVALLMQVLHFSAIYFALHHGLSAGVAGLLIGLMPLATALGAHVWLAERLNGRQALGLVGGLAGVALVVGGKPMAGAGASYALAALGLLGLVAGTLYQKQFCAHMDLRTGSGVQMTVSAVAVAAFAGPVEGFAIDWQPELVGAWLWLAVVNSIGAFSLMFLMIRRGQTGDVARLFFLVPGMSALMGFVLLGERLELQALLGFGVSALAVCVAAAKR</sequence>
<feature type="transmembrane region" description="Helical" evidence="6">
    <location>
        <begin position="21"/>
        <end position="43"/>
    </location>
</feature>
<name>A0ABW7EKM0_9BURK</name>
<comment type="subcellular location">
    <subcellularLocation>
        <location evidence="1">Membrane</location>
        <topology evidence="1">Multi-pass membrane protein</topology>
    </subcellularLocation>
</comment>
<dbReference type="EMBL" id="JBIGHY010000002">
    <property type="protein sequence ID" value="MFG6414026.1"/>
    <property type="molecule type" value="Genomic_DNA"/>
</dbReference>
<keyword evidence="5 6" id="KW-0472">Membrane</keyword>
<keyword evidence="4 6" id="KW-1133">Transmembrane helix</keyword>
<feature type="domain" description="EamA" evidence="7">
    <location>
        <begin position="171"/>
        <end position="301"/>
    </location>
</feature>
<evidence type="ECO:0000259" key="7">
    <source>
        <dbReference type="Pfam" id="PF00892"/>
    </source>
</evidence>
<reference evidence="8 9" key="1">
    <citation type="submission" date="2024-09" db="EMBL/GenBank/DDBJ databases">
        <title>Novel species of the genus Pelomonas and Roseateles isolated from streams.</title>
        <authorList>
            <person name="Lu H."/>
        </authorList>
    </citation>
    <scope>NUCLEOTIDE SEQUENCE [LARGE SCALE GENOMIC DNA]</scope>
    <source>
        <strain evidence="8 9">DC23W</strain>
    </source>
</reference>
<dbReference type="Proteomes" id="UP001606300">
    <property type="component" value="Unassembled WGS sequence"/>
</dbReference>
<keyword evidence="3 6" id="KW-0812">Transmembrane</keyword>
<evidence type="ECO:0000313" key="9">
    <source>
        <dbReference type="Proteomes" id="UP001606300"/>
    </source>
</evidence>
<gene>
    <name evidence="8" type="ORF">ACG02S_08970</name>
</gene>
<feature type="transmembrane region" description="Helical" evidence="6">
    <location>
        <begin position="87"/>
        <end position="108"/>
    </location>
</feature>
<evidence type="ECO:0000256" key="6">
    <source>
        <dbReference type="SAM" id="Phobius"/>
    </source>
</evidence>
<dbReference type="InterPro" id="IPR050638">
    <property type="entry name" value="AA-Vitamin_Transporters"/>
</dbReference>
<dbReference type="Pfam" id="PF00892">
    <property type="entry name" value="EamA"/>
    <property type="match status" value="2"/>
</dbReference>
<feature type="domain" description="EamA" evidence="7">
    <location>
        <begin position="32"/>
        <end position="159"/>
    </location>
</feature>
<feature type="transmembrane region" description="Helical" evidence="6">
    <location>
        <begin position="145"/>
        <end position="162"/>
    </location>
</feature>
<evidence type="ECO:0000256" key="4">
    <source>
        <dbReference type="ARBA" id="ARBA00022989"/>
    </source>
</evidence>
<feature type="transmembrane region" description="Helical" evidence="6">
    <location>
        <begin position="114"/>
        <end position="136"/>
    </location>
</feature>